<dbReference type="InterPro" id="IPR017665">
    <property type="entry name" value="Guanylate_kinase"/>
</dbReference>
<dbReference type="Pfam" id="PF00625">
    <property type="entry name" value="Guanylate_kin"/>
    <property type="match status" value="1"/>
</dbReference>
<keyword evidence="5 9" id="KW-0547">Nucleotide-binding</keyword>
<feature type="binding site" evidence="9">
    <location>
        <begin position="21"/>
        <end position="28"/>
    </location>
    <ligand>
        <name>ATP</name>
        <dbReference type="ChEBI" id="CHEBI:30616"/>
    </ligand>
</feature>
<evidence type="ECO:0000256" key="1">
    <source>
        <dbReference type="ARBA" id="ARBA00005790"/>
    </source>
</evidence>
<comment type="catalytic activity">
    <reaction evidence="9">
        <text>GMP + ATP = GDP + ADP</text>
        <dbReference type="Rhea" id="RHEA:20780"/>
        <dbReference type="ChEBI" id="CHEBI:30616"/>
        <dbReference type="ChEBI" id="CHEBI:58115"/>
        <dbReference type="ChEBI" id="CHEBI:58189"/>
        <dbReference type="ChEBI" id="CHEBI:456216"/>
        <dbReference type="EC" id="2.7.4.8"/>
    </reaction>
</comment>
<evidence type="ECO:0000256" key="4">
    <source>
        <dbReference type="ARBA" id="ARBA00022679"/>
    </source>
</evidence>
<dbReference type="CDD" id="cd00071">
    <property type="entry name" value="GMPK"/>
    <property type="match status" value="1"/>
</dbReference>
<dbReference type="PROSITE" id="PS00856">
    <property type="entry name" value="GUANYLATE_KINASE_1"/>
    <property type="match status" value="1"/>
</dbReference>
<dbReference type="InterPro" id="IPR020590">
    <property type="entry name" value="Guanylate_kinase_CS"/>
</dbReference>
<comment type="caution">
    <text evidence="11">The sequence shown here is derived from an EMBL/GenBank/DDBJ whole genome shotgun (WGS) entry which is preliminary data.</text>
</comment>
<comment type="subcellular location">
    <subcellularLocation>
        <location evidence="9">Cytoplasm</location>
    </subcellularLocation>
</comment>
<evidence type="ECO:0000313" key="11">
    <source>
        <dbReference type="EMBL" id="MBB4015667.1"/>
    </source>
</evidence>
<dbReference type="EMBL" id="JACIEN010000001">
    <property type="protein sequence ID" value="MBB4015667.1"/>
    <property type="molecule type" value="Genomic_DNA"/>
</dbReference>
<dbReference type="InterPro" id="IPR008144">
    <property type="entry name" value="Guanylate_kin-like_dom"/>
</dbReference>
<dbReference type="GO" id="GO:0004385">
    <property type="term" value="F:GMP kinase activity"/>
    <property type="evidence" value="ECO:0007669"/>
    <property type="project" value="UniProtKB-UniRule"/>
</dbReference>
<comment type="similarity">
    <text evidence="1 9">Belongs to the guanylate kinase family.</text>
</comment>
<evidence type="ECO:0000259" key="10">
    <source>
        <dbReference type="PROSITE" id="PS50052"/>
    </source>
</evidence>
<dbReference type="GO" id="GO:0005524">
    <property type="term" value="F:ATP binding"/>
    <property type="evidence" value="ECO:0007669"/>
    <property type="project" value="UniProtKB-UniRule"/>
</dbReference>
<dbReference type="FunFam" id="3.30.63.10:FF:000002">
    <property type="entry name" value="Guanylate kinase 1"/>
    <property type="match status" value="1"/>
</dbReference>
<dbReference type="Gene3D" id="3.40.50.300">
    <property type="entry name" value="P-loop containing nucleotide triphosphate hydrolases"/>
    <property type="match status" value="1"/>
</dbReference>
<evidence type="ECO:0000256" key="3">
    <source>
        <dbReference type="ARBA" id="ARBA00016296"/>
    </source>
</evidence>
<sequence length="223" mass="25414">MSKPSPGPAIERRGLVLILSSPSGAGKTTLTRNMIEKAELGLRLSISVTTRQRRPSEIDGVHYHFIEKDQFIFMRDRGDLIEWAEVHGNFYGTPRRPVEEALAAGQDMVFDIDWQGTQQIVEKMRPDVVTCFILPPSMAELKARLDRRAEDAEDVIAKRLQNARDEIARWPLYDYVLVNDDLGRAFNELVAILTAERLKRERRIGLEAFVGKLLSEEKGRSPR</sequence>
<keyword evidence="9" id="KW-0963">Cytoplasm</keyword>
<proteinExistence type="inferred from homology"/>
<dbReference type="PANTHER" id="PTHR23117:SF13">
    <property type="entry name" value="GUANYLATE KINASE"/>
    <property type="match status" value="1"/>
</dbReference>
<feature type="domain" description="Guanylate kinase-like" evidence="10">
    <location>
        <begin position="14"/>
        <end position="194"/>
    </location>
</feature>
<dbReference type="PROSITE" id="PS50052">
    <property type="entry name" value="GUANYLATE_KINASE_2"/>
    <property type="match status" value="1"/>
</dbReference>
<reference evidence="11 12" key="1">
    <citation type="submission" date="2020-08" db="EMBL/GenBank/DDBJ databases">
        <title>Genomic Encyclopedia of Type Strains, Phase IV (KMG-IV): sequencing the most valuable type-strain genomes for metagenomic binning, comparative biology and taxonomic classification.</title>
        <authorList>
            <person name="Goeker M."/>
        </authorList>
    </citation>
    <scope>NUCLEOTIDE SEQUENCE [LARGE SCALE GENOMIC DNA]</scope>
    <source>
        <strain evidence="11 12">DSM 103737</strain>
    </source>
</reference>
<keyword evidence="7 9" id="KW-0067">ATP-binding</keyword>
<accession>A0A840BZI2</accession>
<comment type="function">
    <text evidence="9">Essential for recycling GMP and indirectly, cGMP.</text>
</comment>
<evidence type="ECO:0000256" key="5">
    <source>
        <dbReference type="ARBA" id="ARBA00022741"/>
    </source>
</evidence>
<dbReference type="HAMAP" id="MF_00328">
    <property type="entry name" value="Guanylate_kinase"/>
    <property type="match status" value="1"/>
</dbReference>
<name>A0A840BZI2_9HYPH</name>
<dbReference type="AlphaFoldDB" id="A0A840BZI2"/>
<dbReference type="Proteomes" id="UP000577362">
    <property type="component" value="Unassembled WGS sequence"/>
</dbReference>
<evidence type="ECO:0000256" key="7">
    <source>
        <dbReference type="ARBA" id="ARBA00022840"/>
    </source>
</evidence>
<evidence type="ECO:0000256" key="2">
    <source>
        <dbReference type="ARBA" id="ARBA00012961"/>
    </source>
</evidence>
<organism evidence="11 12">
    <name type="scientific">Chelatococcus caeni</name>
    <dbReference type="NCBI Taxonomy" id="1348468"/>
    <lineage>
        <taxon>Bacteria</taxon>
        <taxon>Pseudomonadati</taxon>
        <taxon>Pseudomonadota</taxon>
        <taxon>Alphaproteobacteria</taxon>
        <taxon>Hyphomicrobiales</taxon>
        <taxon>Chelatococcaceae</taxon>
        <taxon>Chelatococcus</taxon>
    </lineage>
</organism>
<evidence type="ECO:0000256" key="8">
    <source>
        <dbReference type="ARBA" id="ARBA00030128"/>
    </source>
</evidence>
<protein>
    <recommendedName>
        <fullName evidence="3 9">Guanylate kinase</fullName>
        <ecNumber evidence="2 9">2.7.4.8</ecNumber>
    </recommendedName>
    <alternativeName>
        <fullName evidence="8 9">GMP kinase</fullName>
    </alternativeName>
</protein>
<dbReference type="SMART" id="SM00072">
    <property type="entry name" value="GuKc"/>
    <property type="match status" value="1"/>
</dbReference>
<dbReference type="SUPFAM" id="SSF52540">
    <property type="entry name" value="P-loop containing nucleoside triphosphate hydrolases"/>
    <property type="match status" value="1"/>
</dbReference>
<evidence type="ECO:0000313" key="12">
    <source>
        <dbReference type="Proteomes" id="UP000577362"/>
    </source>
</evidence>
<dbReference type="InterPro" id="IPR027417">
    <property type="entry name" value="P-loop_NTPase"/>
</dbReference>
<gene>
    <name evidence="9" type="primary">gmk</name>
    <name evidence="11" type="ORF">GGR16_000673</name>
</gene>
<keyword evidence="6 9" id="KW-0418">Kinase</keyword>
<evidence type="ECO:0000256" key="6">
    <source>
        <dbReference type="ARBA" id="ARBA00022777"/>
    </source>
</evidence>
<dbReference type="NCBIfam" id="TIGR03263">
    <property type="entry name" value="guanyl_kin"/>
    <property type="match status" value="1"/>
</dbReference>
<keyword evidence="4 9" id="KW-0808">Transferase</keyword>
<dbReference type="GO" id="GO:0005829">
    <property type="term" value="C:cytosol"/>
    <property type="evidence" value="ECO:0007669"/>
    <property type="project" value="TreeGrafter"/>
</dbReference>
<evidence type="ECO:0000256" key="9">
    <source>
        <dbReference type="HAMAP-Rule" id="MF_00328"/>
    </source>
</evidence>
<keyword evidence="12" id="KW-1185">Reference proteome</keyword>
<dbReference type="RefSeq" id="WP_019401503.1">
    <property type="nucleotide sequence ID" value="NZ_JACIEN010000001.1"/>
</dbReference>
<dbReference type="InterPro" id="IPR008145">
    <property type="entry name" value="GK/Ca_channel_bsu"/>
</dbReference>
<dbReference type="PANTHER" id="PTHR23117">
    <property type="entry name" value="GUANYLATE KINASE-RELATED"/>
    <property type="match status" value="1"/>
</dbReference>
<dbReference type="EC" id="2.7.4.8" evidence="2 9"/>
<dbReference type="Gene3D" id="3.30.63.10">
    <property type="entry name" value="Guanylate Kinase phosphate binding domain"/>
    <property type="match status" value="1"/>
</dbReference>